<dbReference type="OrthoDB" id="2190219at2759"/>
<dbReference type="GO" id="GO:0042391">
    <property type="term" value="P:regulation of membrane potential"/>
    <property type="evidence" value="ECO:0007669"/>
    <property type="project" value="InterPro"/>
</dbReference>
<evidence type="ECO:0000256" key="1">
    <source>
        <dbReference type="ARBA" id="ARBA00004141"/>
    </source>
</evidence>
<gene>
    <name evidence="8" type="ORF">BCV69DRAFT_282015</name>
</gene>
<protein>
    <recommendedName>
        <fullName evidence="7">Cation/H+ exchanger transmembrane domain-containing protein</fullName>
    </recommendedName>
</protein>
<evidence type="ECO:0000313" key="9">
    <source>
        <dbReference type="Proteomes" id="UP000245942"/>
    </source>
</evidence>
<dbReference type="GO" id="GO:0036376">
    <property type="term" value="P:sodium ion export across plasma membrane"/>
    <property type="evidence" value="ECO:0007669"/>
    <property type="project" value="InterPro"/>
</dbReference>
<dbReference type="InterPro" id="IPR004712">
    <property type="entry name" value="Na+/H+_antiporter_fungi"/>
</dbReference>
<dbReference type="Proteomes" id="UP000245942">
    <property type="component" value="Unassembled WGS sequence"/>
</dbReference>
<keyword evidence="9" id="KW-1185">Reference proteome</keyword>
<reference evidence="8 9" key="1">
    <citation type="journal article" date="2018" name="Mol. Biol. Evol.">
        <title>Broad Genomic Sampling Reveals a Smut Pathogenic Ancestry of the Fungal Clade Ustilaginomycotina.</title>
        <authorList>
            <person name="Kijpornyongpan T."/>
            <person name="Mondo S.J."/>
            <person name="Barry K."/>
            <person name="Sandor L."/>
            <person name="Lee J."/>
            <person name="Lipzen A."/>
            <person name="Pangilinan J."/>
            <person name="LaButti K."/>
            <person name="Hainaut M."/>
            <person name="Henrissat B."/>
            <person name="Grigoriev I.V."/>
            <person name="Spatafora J.W."/>
            <person name="Aime M.C."/>
        </authorList>
    </citation>
    <scope>NUCLEOTIDE SEQUENCE [LARGE SCALE GENOMIC DNA]</scope>
    <source>
        <strain evidence="8 9">MCA 4718</strain>
    </source>
</reference>
<feature type="region of interest" description="Disordered" evidence="5">
    <location>
        <begin position="443"/>
        <end position="578"/>
    </location>
</feature>
<organism evidence="8 9">
    <name type="scientific">Pseudomicrostroma glucosiphilum</name>
    <dbReference type="NCBI Taxonomy" id="1684307"/>
    <lineage>
        <taxon>Eukaryota</taxon>
        <taxon>Fungi</taxon>
        <taxon>Dikarya</taxon>
        <taxon>Basidiomycota</taxon>
        <taxon>Ustilaginomycotina</taxon>
        <taxon>Exobasidiomycetes</taxon>
        <taxon>Microstromatales</taxon>
        <taxon>Microstromatales incertae sedis</taxon>
        <taxon>Pseudomicrostroma</taxon>
    </lineage>
</organism>
<evidence type="ECO:0000256" key="4">
    <source>
        <dbReference type="ARBA" id="ARBA00023136"/>
    </source>
</evidence>
<evidence type="ECO:0000256" key="6">
    <source>
        <dbReference type="SAM" id="Phobius"/>
    </source>
</evidence>
<dbReference type="GeneID" id="37013925"/>
<dbReference type="AlphaFoldDB" id="A0A316U7R0"/>
<feature type="domain" description="Cation/H+ exchanger transmembrane" evidence="7">
    <location>
        <begin position="22"/>
        <end position="425"/>
    </location>
</feature>
<dbReference type="PANTHER" id="PTHR31382:SF3">
    <property type="entry name" value="SODIUM ION_PROTON EXCHANGER (EUROFUNG)"/>
    <property type="match status" value="1"/>
</dbReference>
<comment type="subcellular location">
    <subcellularLocation>
        <location evidence="1">Membrane</location>
        <topology evidence="1">Multi-pass membrane protein</topology>
    </subcellularLocation>
</comment>
<dbReference type="STRING" id="1684307.A0A316U7R0"/>
<feature type="compositionally biased region" description="Basic and acidic residues" evidence="5">
    <location>
        <begin position="443"/>
        <end position="458"/>
    </location>
</feature>
<feature type="transmembrane region" description="Helical" evidence="6">
    <location>
        <begin position="70"/>
        <end position="90"/>
    </location>
</feature>
<dbReference type="InterPro" id="IPR006153">
    <property type="entry name" value="Cation/H_exchanger_TM"/>
</dbReference>
<feature type="transmembrane region" description="Helical" evidence="6">
    <location>
        <begin position="6"/>
        <end position="26"/>
    </location>
</feature>
<dbReference type="GO" id="GO:0005886">
    <property type="term" value="C:plasma membrane"/>
    <property type="evidence" value="ECO:0007669"/>
    <property type="project" value="InterPro"/>
</dbReference>
<dbReference type="EMBL" id="KZ819325">
    <property type="protein sequence ID" value="PWN21277.1"/>
    <property type="molecule type" value="Genomic_DNA"/>
</dbReference>
<feature type="transmembrane region" description="Helical" evidence="6">
    <location>
        <begin position="208"/>
        <end position="230"/>
    </location>
</feature>
<evidence type="ECO:0000313" key="8">
    <source>
        <dbReference type="EMBL" id="PWN21277.1"/>
    </source>
</evidence>
<name>A0A316U7R0_9BASI</name>
<dbReference type="RefSeq" id="XP_025348437.1">
    <property type="nucleotide sequence ID" value="XM_025492191.1"/>
</dbReference>
<feature type="transmembrane region" description="Helical" evidence="6">
    <location>
        <begin position="250"/>
        <end position="278"/>
    </location>
</feature>
<evidence type="ECO:0000259" key="7">
    <source>
        <dbReference type="Pfam" id="PF00999"/>
    </source>
</evidence>
<feature type="transmembrane region" description="Helical" evidence="6">
    <location>
        <begin position="298"/>
        <end position="317"/>
    </location>
</feature>
<dbReference type="GO" id="GO:0120029">
    <property type="term" value="P:proton export across plasma membrane"/>
    <property type="evidence" value="ECO:0007669"/>
    <property type="project" value="InterPro"/>
</dbReference>
<evidence type="ECO:0000256" key="2">
    <source>
        <dbReference type="ARBA" id="ARBA00022692"/>
    </source>
</evidence>
<dbReference type="GO" id="GO:0015385">
    <property type="term" value="F:sodium:proton antiporter activity"/>
    <property type="evidence" value="ECO:0007669"/>
    <property type="project" value="InterPro"/>
</dbReference>
<evidence type="ECO:0000256" key="3">
    <source>
        <dbReference type="ARBA" id="ARBA00022989"/>
    </source>
</evidence>
<proteinExistence type="predicted"/>
<dbReference type="PANTHER" id="PTHR31382">
    <property type="entry name" value="NA(+)/H(+) ANTIPORTER"/>
    <property type="match status" value="1"/>
</dbReference>
<dbReference type="Pfam" id="PF00999">
    <property type="entry name" value="Na_H_Exchanger"/>
    <property type="match status" value="1"/>
</dbReference>
<feature type="transmembrane region" description="Helical" evidence="6">
    <location>
        <begin position="102"/>
        <end position="125"/>
    </location>
</feature>
<feature type="transmembrane region" description="Helical" evidence="6">
    <location>
        <begin position="329"/>
        <end position="349"/>
    </location>
</feature>
<feature type="compositionally biased region" description="Basic and acidic residues" evidence="5">
    <location>
        <begin position="557"/>
        <end position="578"/>
    </location>
</feature>
<sequence length="578" mass="62768">MAVDEIDVVALSFGLFVCLYGIFSFYVKERLYLGEAPLAVLLGIILGPYGFGRITHWSGEGGDEENADKIALGFSRIVIGIQLVLVGIQLPKYYPIHEARSLAMLILPVMICSWLIVAGLIMFVIPNVPFLVALVIAASSTPTDPVLANSICKGAFADQYVPARVRNIISAESGINDGLAYPFLFLAIRLIKSPTTTEALTTWIFQDVLYTVGGAIVAGIVVGVAANRALRFACRNSLIDKESFLLYGPLLGVTMIGIAGAAGLDDLLAAFVAGNAFTYDDWYRKETEEDEVQNVLDFLLNSAFFAFAGAAVPFITFNMPEIGTSPLRLLLLALLVLLFRRLPPVLLLYKGIPAFKDIGESAFAGYFGPIGAGAIYYASEILQEFPKDEIDTYGPYAQRIRDLVRPIAYSLILASLIGHTMAIPFVKLVFTWKGTGSIKLLETQRRDEHASQEERAEESYEEGQGDAPEEAENSQQEGGHSHGVPHPPDLESGHPPSSVHATTRMRRGGTARGLSNDGGASVASGSSRKKEVADAYQRGLDASWKQSSGHKLGTHLGYEHTDSEGEREHRHRGQDPET</sequence>
<feature type="transmembrane region" description="Helical" evidence="6">
    <location>
        <begin position="38"/>
        <end position="58"/>
    </location>
</feature>
<keyword evidence="3 6" id="KW-1133">Transmembrane helix</keyword>
<keyword evidence="4 6" id="KW-0472">Membrane</keyword>
<evidence type="ECO:0000256" key="5">
    <source>
        <dbReference type="SAM" id="MobiDB-lite"/>
    </source>
</evidence>
<keyword evidence="2 6" id="KW-0812">Transmembrane</keyword>
<accession>A0A316U7R0</accession>
<feature type="transmembrane region" description="Helical" evidence="6">
    <location>
        <begin position="407"/>
        <end position="430"/>
    </location>
</feature>
<feature type="compositionally biased region" description="Acidic residues" evidence="5">
    <location>
        <begin position="459"/>
        <end position="472"/>
    </location>
</feature>